<keyword evidence="5" id="KW-1185">Reference proteome</keyword>
<dbReference type="Proteomes" id="UP000030993">
    <property type="component" value="Unassembled WGS sequence"/>
</dbReference>
<dbReference type="PANTHER" id="PTHR11527">
    <property type="entry name" value="HEAT-SHOCK PROTEIN 20 FAMILY MEMBER"/>
    <property type="match status" value="1"/>
</dbReference>
<feature type="domain" description="SHSP" evidence="3">
    <location>
        <begin position="38"/>
        <end position="152"/>
    </location>
</feature>
<dbReference type="eggNOG" id="COG0071">
    <property type="taxonomic scope" value="Bacteria"/>
</dbReference>
<evidence type="ECO:0000259" key="3">
    <source>
        <dbReference type="PROSITE" id="PS01031"/>
    </source>
</evidence>
<dbReference type="AlphaFoldDB" id="A0A0B2JW52"/>
<accession>A0A0B2JW52</accession>
<sequence length="152" mass="17267">MLGLVPFAMRNDLAREEDGFDRLFNWMSQPIASIFSDTGFSGKSFNVDVKDNGDSYELKAELPGFAKEDVHLSYKDNYLSISANKEESKDEKDGQGNFIRRERYCGSMSRSFYIDNIDENKCNADFKDGVLTITMPKLSTPVEEISHEIPIN</sequence>
<dbReference type="Gene3D" id="2.60.40.790">
    <property type="match status" value="1"/>
</dbReference>
<dbReference type="CDD" id="cd06471">
    <property type="entry name" value="ACD_LpsHSP_like"/>
    <property type="match status" value="1"/>
</dbReference>
<protein>
    <submittedName>
        <fullName evidence="4">Heat-shock protein Hsp20</fullName>
    </submittedName>
</protein>
<evidence type="ECO:0000256" key="1">
    <source>
        <dbReference type="PROSITE-ProRule" id="PRU00285"/>
    </source>
</evidence>
<comment type="similarity">
    <text evidence="1 2">Belongs to the small heat shock protein (HSP20) family.</text>
</comment>
<proteinExistence type="inferred from homology"/>
<dbReference type="InterPro" id="IPR031107">
    <property type="entry name" value="Small_HSP"/>
</dbReference>
<reference evidence="4 5" key="1">
    <citation type="journal article" date="2013" name="PLoS ONE">
        <title>Identification and characterization of three novel lipases belonging to families II and V from Anaerovibrio lipolyticus 5ST.</title>
        <authorList>
            <person name="Prive F."/>
            <person name="Kaderbhai N.N."/>
            <person name="Girdwood S."/>
            <person name="Worgan H.J."/>
            <person name="Pinloche E."/>
            <person name="Scollan N.D."/>
            <person name="Huws S.A."/>
            <person name="Newbold C.J."/>
        </authorList>
    </citation>
    <scope>NUCLEOTIDE SEQUENCE [LARGE SCALE GENOMIC DNA]</scope>
    <source>
        <strain evidence="4 5">5S</strain>
    </source>
</reference>
<dbReference type="InterPro" id="IPR008978">
    <property type="entry name" value="HSP20-like_chaperone"/>
</dbReference>
<dbReference type="SUPFAM" id="SSF49764">
    <property type="entry name" value="HSP20-like chaperones"/>
    <property type="match status" value="1"/>
</dbReference>
<dbReference type="EMBL" id="JSCE01000172">
    <property type="protein sequence ID" value="KHM51814.1"/>
    <property type="molecule type" value="Genomic_DNA"/>
</dbReference>
<organism evidence="4 5">
    <name type="scientific">Anaerovibrio lipolyticus</name>
    <dbReference type="NCBI Taxonomy" id="82374"/>
    <lineage>
        <taxon>Bacteria</taxon>
        <taxon>Bacillati</taxon>
        <taxon>Bacillota</taxon>
        <taxon>Negativicutes</taxon>
        <taxon>Selenomonadales</taxon>
        <taxon>Selenomonadaceae</taxon>
        <taxon>Anaerovibrio</taxon>
    </lineage>
</organism>
<evidence type="ECO:0000256" key="2">
    <source>
        <dbReference type="RuleBase" id="RU003616"/>
    </source>
</evidence>
<gene>
    <name evidence="4" type="ORF">NZ47_08570</name>
</gene>
<evidence type="ECO:0000313" key="4">
    <source>
        <dbReference type="EMBL" id="KHM51814.1"/>
    </source>
</evidence>
<dbReference type="Pfam" id="PF00011">
    <property type="entry name" value="HSP20"/>
    <property type="match status" value="1"/>
</dbReference>
<dbReference type="STRING" id="82374.NZ47_08570"/>
<dbReference type="InterPro" id="IPR002068">
    <property type="entry name" value="A-crystallin/Hsp20_dom"/>
</dbReference>
<comment type="caution">
    <text evidence="4">The sequence shown here is derived from an EMBL/GenBank/DDBJ whole genome shotgun (WGS) entry which is preliminary data.</text>
</comment>
<dbReference type="RefSeq" id="WP_039209270.1">
    <property type="nucleotide sequence ID" value="NZ_JSCE01000172.1"/>
</dbReference>
<dbReference type="PROSITE" id="PS01031">
    <property type="entry name" value="SHSP"/>
    <property type="match status" value="1"/>
</dbReference>
<evidence type="ECO:0000313" key="5">
    <source>
        <dbReference type="Proteomes" id="UP000030993"/>
    </source>
</evidence>
<name>A0A0B2JW52_9FIRM</name>